<organism evidence="2 3">
    <name type="scientific">Truncatella angustata</name>
    <dbReference type="NCBI Taxonomy" id="152316"/>
    <lineage>
        <taxon>Eukaryota</taxon>
        <taxon>Fungi</taxon>
        <taxon>Dikarya</taxon>
        <taxon>Ascomycota</taxon>
        <taxon>Pezizomycotina</taxon>
        <taxon>Sordariomycetes</taxon>
        <taxon>Xylariomycetidae</taxon>
        <taxon>Amphisphaeriales</taxon>
        <taxon>Sporocadaceae</taxon>
        <taxon>Truncatella</taxon>
    </lineage>
</organism>
<dbReference type="OrthoDB" id="10004862at2759"/>
<dbReference type="PANTHER" id="PTHR35870">
    <property type="entry name" value="PROTEIN, PUTATIVE (AFU_ORTHOLOGUE AFUA_5G03330)-RELATED"/>
    <property type="match status" value="1"/>
</dbReference>
<dbReference type="Proteomes" id="UP000758603">
    <property type="component" value="Unassembled WGS sequence"/>
</dbReference>
<dbReference type="AlphaFoldDB" id="A0A9P8ZUC6"/>
<protein>
    <submittedName>
        <fullName evidence="2">Uncharacterized protein</fullName>
    </submittedName>
</protein>
<dbReference type="InterPro" id="IPR025337">
    <property type="entry name" value="Questin_oxidase-like"/>
</dbReference>
<accession>A0A9P8ZUC6</accession>
<keyword evidence="1" id="KW-0560">Oxidoreductase</keyword>
<reference evidence="2" key="1">
    <citation type="journal article" date="2021" name="Nat. Commun.">
        <title>Genetic determinants of endophytism in the Arabidopsis root mycobiome.</title>
        <authorList>
            <person name="Mesny F."/>
            <person name="Miyauchi S."/>
            <person name="Thiergart T."/>
            <person name="Pickel B."/>
            <person name="Atanasova L."/>
            <person name="Karlsson M."/>
            <person name="Huettel B."/>
            <person name="Barry K.W."/>
            <person name="Haridas S."/>
            <person name="Chen C."/>
            <person name="Bauer D."/>
            <person name="Andreopoulos W."/>
            <person name="Pangilinan J."/>
            <person name="LaButti K."/>
            <person name="Riley R."/>
            <person name="Lipzen A."/>
            <person name="Clum A."/>
            <person name="Drula E."/>
            <person name="Henrissat B."/>
            <person name="Kohler A."/>
            <person name="Grigoriev I.V."/>
            <person name="Martin F.M."/>
            <person name="Hacquard S."/>
        </authorList>
    </citation>
    <scope>NUCLEOTIDE SEQUENCE</scope>
    <source>
        <strain evidence="2">MPI-SDFR-AT-0073</strain>
    </source>
</reference>
<dbReference type="EMBL" id="JAGPXC010000007">
    <property type="protein sequence ID" value="KAH6648997.1"/>
    <property type="molecule type" value="Genomic_DNA"/>
</dbReference>
<evidence type="ECO:0000313" key="2">
    <source>
        <dbReference type="EMBL" id="KAH6648997.1"/>
    </source>
</evidence>
<evidence type="ECO:0000313" key="3">
    <source>
        <dbReference type="Proteomes" id="UP000758603"/>
    </source>
</evidence>
<keyword evidence="3" id="KW-1185">Reference proteome</keyword>
<dbReference type="GeneID" id="70136801"/>
<sequence>MATPYAIKIAPDNTGLWHFSQSEDVANKATELLQKDIEKHHVFFNRDGFHNHISHQILALYGTGASAEDLARGYKENESYQRPALKAHSQALIEELRDWDRAKQKLGKEQYYTDWLHFFQHETEHLGSWQKVLAEYMFKPGGDPRSEDMLVRMFAGFMHPLIQLMYGVEWDQPAMVAMALAQACVHSDQFRDFMLEAEARSGDESSTADKTPMPRIKDLLDAAAGDSALRGSPRLDDGNKIRDGVIARARDQALKYTSQVRVSAAELEERTAEMYNTAIYMASGAAVHSDPATGVAKDPKYDFFLMHHVNVCPIFVTLNRQDWIPAELKTRLLEWKIRLDLLQYAARGSPDLDLAKIANYKPKAPNPGPPAELLPRMHAFVDDGHAIKLFRAVGVGKEVSRPYEGRDWMPIRGDSWNQVAHMVVDSVEAPGPTWVRNAGFDEAWKEVHNRKDGNNESERQGPLYE</sequence>
<gene>
    <name evidence="2" type="ORF">BKA67DRAFT_661928</name>
</gene>
<dbReference type="PANTHER" id="PTHR35870:SF1">
    <property type="entry name" value="PROTEIN, PUTATIVE (AFU_ORTHOLOGUE AFUA_5G03330)-RELATED"/>
    <property type="match status" value="1"/>
</dbReference>
<dbReference type="GO" id="GO:0016491">
    <property type="term" value="F:oxidoreductase activity"/>
    <property type="evidence" value="ECO:0007669"/>
    <property type="project" value="UniProtKB-KW"/>
</dbReference>
<comment type="caution">
    <text evidence="2">The sequence shown here is derived from an EMBL/GenBank/DDBJ whole genome shotgun (WGS) entry which is preliminary data.</text>
</comment>
<dbReference type="RefSeq" id="XP_045955504.1">
    <property type="nucleotide sequence ID" value="XM_046107910.1"/>
</dbReference>
<proteinExistence type="predicted"/>
<dbReference type="Pfam" id="PF14027">
    <property type="entry name" value="Questin_oxidase"/>
    <property type="match status" value="1"/>
</dbReference>
<name>A0A9P8ZUC6_9PEZI</name>
<evidence type="ECO:0000256" key="1">
    <source>
        <dbReference type="ARBA" id="ARBA00023002"/>
    </source>
</evidence>